<keyword evidence="13" id="KW-1185">Reference proteome</keyword>
<dbReference type="PANTHER" id="PTHR32248:SF4">
    <property type="entry name" value="RNA POLYMERASE SIGMA-54 FACTOR"/>
    <property type="match status" value="1"/>
</dbReference>
<feature type="domain" description="RNA polymerase sigma factor 54 core-binding" evidence="11">
    <location>
        <begin position="143"/>
        <end position="324"/>
    </location>
</feature>
<dbReference type="PANTHER" id="PTHR32248">
    <property type="entry name" value="RNA POLYMERASE SIGMA-54 FACTOR"/>
    <property type="match status" value="1"/>
</dbReference>
<dbReference type="EMBL" id="ABOX02000012">
    <property type="protein sequence ID" value="EEF61095.1"/>
    <property type="molecule type" value="Genomic_DNA"/>
</dbReference>
<keyword evidence="2" id="KW-0240">DNA-directed RNA polymerase</keyword>
<evidence type="ECO:0000313" key="13">
    <source>
        <dbReference type="Proteomes" id="UP000003688"/>
    </source>
</evidence>
<dbReference type="GO" id="GO:0003677">
    <property type="term" value="F:DNA binding"/>
    <property type="evidence" value="ECO:0007669"/>
    <property type="project" value="UniProtKB-KW"/>
</dbReference>
<name>B9XGP4_PEDPL</name>
<dbReference type="InterPro" id="IPR000394">
    <property type="entry name" value="RNA_pol_sigma_54"/>
</dbReference>
<gene>
    <name evidence="12" type="ORF">Cflav_PD3812</name>
</gene>
<dbReference type="STRING" id="320771.Cflav_PD3812"/>
<dbReference type="InterPro" id="IPR038709">
    <property type="entry name" value="RpoN_core-bd_sf"/>
</dbReference>
<dbReference type="Gene3D" id="1.10.10.1330">
    <property type="entry name" value="RNA polymerase sigma-54 factor, core-binding domain"/>
    <property type="match status" value="1"/>
</dbReference>
<evidence type="ECO:0000256" key="7">
    <source>
        <dbReference type="ARBA" id="ARBA00023125"/>
    </source>
</evidence>
<protein>
    <submittedName>
        <fullName evidence="12">RNA polymerase, sigma 54 subunit, RpoN</fullName>
    </submittedName>
</protein>
<dbReference type="InterPro" id="IPR007634">
    <property type="entry name" value="RNA_pol_sigma_54_DNA-bd"/>
</dbReference>
<dbReference type="PRINTS" id="PR00045">
    <property type="entry name" value="SIGMA54FCT"/>
</dbReference>
<evidence type="ECO:0000256" key="5">
    <source>
        <dbReference type="ARBA" id="ARBA00023015"/>
    </source>
</evidence>
<dbReference type="PROSITE" id="PS50044">
    <property type="entry name" value="SIGMA54_3"/>
    <property type="match status" value="1"/>
</dbReference>
<dbReference type="GO" id="GO:0006352">
    <property type="term" value="P:DNA-templated transcription initiation"/>
    <property type="evidence" value="ECO:0007669"/>
    <property type="project" value="InterPro"/>
</dbReference>
<dbReference type="Pfam" id="PF04552">
    <property type="entry name" value="Sigma54_DBD"/>
    <property type="match status" value="1"/>
</dbReference>
<comment type="caution">
    <text evidence="12">The sequence shown here is derived from an EMBL/GenBank/DDBJ whole genome shotgun (WGS) entry which is preliminary data.</text>
</comment>
<evidence type="ECO:0000259" key="10">
    <source>
        <dbReference type="Pfam" id="PF04552"/>
    </source>
</evidence>
<dbReference type="Pfam" id="PF00309">
    <property type="entry name" value="Sigma54_AID"/>
    <property type="match status" value="1"/>
</dbReference>
<feature type="domain" description="RNA polymerase sigma factor 54 DNA-binding" evidence="10">
    <location>
        <begin position="339"/>
        <end position="496"/>
    </location>
</feature>
<dbReference type="GO" id="GO:0016987">
    <property type="term" value="F:sigma factor activity"/>
    <property type="evidence" value="ECO:0007669"/>
    <property type="project" value="UniProtKB-KW"/>
</dbReference>
<evidence type="ECO:0000259" key="11">
    <source>
        <dbReference type="Pfam" id="PF04963"/>
    </source>
</evidence>
<evidence type="ECO:0000256" key="3">
    <source>
        <dbReference type="ARBA" id="ARBA00022679"/>
    </source>
</evidence>
<evidence type="ECO:0000256" key="8">
    <source>
        <dbReference type="ARBA" id="ARBA00023163"/>
    </source>
</evidence>
<evidence type="ECO:0000256" key="6">
    <source>
        <dbReference type="ARBA" id="ARBA00023082"/>
    </source>
</evidence>
<dbReference type="Gene3D" id="1.10.10.60">
    <property type="entry name" value="Homeodomain-like"/>
    <property type="match status" value="1"/>
</dbReference>
<evidence type="ECO:0000256" key="9">
    <source>
        <dbReference type="SAM" id="MobiDB-lite"/>
    </source>
</evidence>
<organism evidence="12 13">
    <name type="scientific">Pedosphaera parvula (strain Ellin514)</name>
    <dbReference type="NCBI Taxonomy" id="320771"/>
    <lineage>
        <taxon>Bacteria</taxon>
        <taxon>Pseudomonadati</taxon>
        <taxon>Verrucomicrobiota</taxon>
        <taxon>Pedosphaerae</taxon>
        <taxon>Pedosphaerales</taxon>
        <taxon>Pedosphaeraceae</taxon>
        <taxon>Pedosphaera</taxon>
    </lineage>
</organism>
<evidence type="ECO:0000256" key="2">
    <source>
        <dbReference type="ARBA" id="ARBA00022478"/>
    </source>
</evidence>
<dbReference type="GO" id="GO:0000428">
    <property type="term" value="C:DNA-directed RNA polymerase complex"/>
    <property type="evidence" value="ECO:0007669"/>
    <property type="project" value="UniProtKB-KW"/>
</dbReference>
<keyword evidence="7" id="KW-0238">DNA-binding</keyword>
<dbReference type="GO" id="GO:0016779">
    <property type="term" value="F:nucleotidyltransferase activity"/>
    <property type="evidence" value="ECO:0007669"/>
    <property type="project" value="UniProtKB-KW"/>
</dbReference>
<sequence length="498" mass="56043">MAQGLQLAQRLTQSLVLSPQMQQSLALLQAPTLELKALVETELQQNPVLEEVAAPETDQSERAKTDDGEQVEAVDPTEPPADVTFDPATEKADPQTEEFLAEFEKLSQLDQEWRDHYASTNAPTRQSADEEEKRQFMFDSLVAGTSLQEVLLEQVRESGLPEDLRPIGEMLIGNIDDYGYLKANIDELSFSTNIPAVKIEEVLKVIQTFDPPGVGARDLRECLLLQLERAGDQESIEYKIIRDYMDALGKRRIPEIARGLGLEVDEVQEAIASIGRLEPRPGRAFLADNHQYILPEVFVNKVGDDFVVTTNNEQIPHLRISNTYKDLMAQSGNSSEVINYIREKIRAGKFLIKSLHQRQQTILNIAIEIVKRQREFMEKGVSLLKPMTMVQVAEAVGVHETTVSRAVSSKYMQTPQGIFEMKYFFTAGIQTASGEGLSNTSVKDMIAEMFKKEDTTKPLSDQEIVKMLQEKGIVIARRTVAKYRSELNILPSNLRKVY</sequence>
<proteinExistence type="inferred from homology"/>
<reference evidence="12 13" key="1">
    <citation type="journal article" date="2011" name="J. Bacteriol.">
        <title>Genome sequence of 'Pedosphaera parvula' Ellin514, an aerobic Verrucomicrobial isolate from pasture soil.</title>
        <authorList>
            <person name="Kant R."/>
            <person name="van Passel M.W."/>
            <person name="Sangwan P."/>
            <person name="Palva A."/>
            <person name="Lucas S."/>
            <person name="Copeland A."/>
            <person name="Lapidus A."/>
            <person name="Glavina Del Rio T."/>
            <person name="Dalin E."/>
            <person name="Tice H."/>
            <person name="Bruce D."/>
            <person name="Goodwin L."/>
            <person name="Pitluck S."/>
            <person name="Chertkov O."/>
            <person name="Larimer F.W."/>
            <person name="Land M.L."/>
            <person name="Hauser L."/>
            <person name="Brettin T.S."/>
            <person name="Detter J.C."/>
            <person name="Han S."/>
            <person name="de Vos W.M."/>
            <person name="Janssen P.H."/>
            <person name="Smidt H."/>
        </authorList>
    </citation>
    <scope>NUCLEOTIDE SEQUENCE [LARGE SCALE GENOMIC DNA]</scope>
    <source>
        <strain evidence="12 13">Ellin514</strain>
    </source>
</reference>
<dbReference type="Pfam" id="PF04963">
    <property type="entry name" value="Sigma54_CBD"/>
    <property type="match status" value="1"/>
</dbReference>
<dbReference type="InterPro" id="IPR007046">
    <property type="entry name" value="RNA_pol_sigma_54_core-bd"/>
</dbReference>
<evidence type="ECO:0000313" key="12">
    <source>
        <dbReference type="EMBL" id="EEF61095.1"/>
    </source>
</evidence>
<dbReference type="PROSITE" id="PS00718">
    <property type="entry name" value="SIGMA54_2"/>
    <property type="match status" value="1"/>
</dbReference>
<feature type="region of interest" description="Disordered" evidence="9">
    <location>
        <begin position="50"/>
        <end position="95"/>
    </location>
</feature>
<keyword evidence="4" id="KW-0548">Nucleotidyltransferase</keyword>
<comment type="similarity">
    <text evidence="1">Belongs to the sigma-54 factor family.</text>
</comment>
<keyword evidence="6" id="KW-0731">Sigma factor</keyword>
<keyword evidence="3" id="KW-0808">Transferase</keyword>
<evidence type="ECO:0000256" key="4">
    <source>
        <dbReference type="ARBA" id="ARBA00022695"/>
    </source>
</evidence>
<dbReference type="PIRSF" id="PIRSF000774">
    <property type="entry name" value="RpoN"/>
    <property type="match status" value="1"/>
</dbReference>
<accession>B9XGP4</accession>
<dbReference type="OrthoDB" id="9814402at2"/>
<keyword evidence="5" id="KW-0805">Transcription regulation</keyword>
<evidence type="ECO:0000256" key="1">
    <source>
        <dbReference type="ARBA" id="ARBA00008798"/>
    </source>
</evidence>
<dbReference type="RefSeq" id="WP_007414990.1">
    <property type="nucleotide sequence ID" value="NZ_ABOX02000012.1"/>
</dbReference>
<dbReference type="AlphaFoldDB" id="B9XGP4"/>
<dbReference type="GO" id="GO:0001216">
    <property type="term" value="F:DNA-binding transcription activator activity"/>
    <property type="evidence" value="ECO:0007669"/>
    <property type="project" value="InterPro"/>
</dbReference>
<dbReference type="NCBIfam" id="TIGR02395">
    <property type="entry name" value="rpoN_sigma"/>
    <property type="match status" value="1"/>
</dbReference>
<keyword evidence="8" id="KW-0804">Transcription</keyword>
<dbReference type="Proteomes" id="UP000003688">
    <property type="component" value="Unassembled WGS sequence"/>
</dbReference>